<feature type="compositionally biased region" description="Low complexity" evidence="1">
    <location>
        <begin position="251"/>
        <end position="271"/>
    </location>
</feature>
<accession>A0A811TWG4</accession>
<feature type="compositionally biased region" description="Low complexity" evidence="1">
    <location>
        <begin position="616"/>
        <end position="626"/>
    </location>
</feature>
<reference evidence="2" key="1">
    <citation type="submission" date="2020-11" db="EMBL/GenBank/DDBJ databases">
        <authorList>
            <person name="Whitehead M."/>
        </authorList>
    </citation>
    <scope>NUCLEOTIDE SEQUENCE</scope>
    <source>
        <strain evidence="2">EGII</strain>
    </source>
</reference>
<feature type="compositionally biased region" description="Polar residues" evidence="1">
    <location>
        <begin position="357"/>
        <end position="399"/>
    </location>
</feature>
<feature type="region of interest" description="Disordered" evidence="1">
    <location>
        <begin position="490"/>
        <end position="661"/>
    </location>
</feature>
<comment type="caution">
    <text evidence="2">The sequence shown here is derived from an EMBL/GenBank/DDBJ whole genome shotgun (WGS) entry which is preliminary data.</text>
</comment>
<dbReference type="EMBL" id="CAJHJT010000001">
    <property type="protein sequence ID" value="CAD6991154.1"/>
    <property type="molecule type" value="Genomic_DNA"/>
</dbReference>
<evidence type="ECO:0000313" key="3">
    <source>
        <dbReference type="Proteomes" id="UP000606786"/>
    </source>
</evidence>
<evidence type="ECO:0000256" key="1">
    <source>
        <dbReference type="SAM" id="MobiDB-lite"/>
    </source>
</evidence>
<protein>
    <submittedName>
        <fullName evidence="2">(Mediterranean fruit fly) hypothetical protein</fullName>
    </submittedName>
</protein>
<feature type="compositionally biased region" description="Polar residues" evidence="1">
    <location>
        <begin position="284"/>
        <end position="322"/>
    </location>
</feature>
<feature type="region of interest" description="Disordered" evidence="1">
    <location>
        <begin position="247"/>
        <end position="322"/>
    </location>
</feature>
<feature type="compositionally biased region" description="Low complexity" evidence="1">
    <location>
        <begin position="525"/>
        <end position="539"/>
    </location>
</feature>
<dbReference type="AlphaFoldDB" id="A0A811TWG4"/>
<feature type="compositionally biased region" description="Polar residues" evidence="1">
    <location>
        <begin position="492"/>
        <end position="508"/>
    </location>
</feature>
<evidence type="ECO:0000313" key="2">
    <source>
        <dbReference type="EMBL" id="CAD6991154.1"/>
    </source>
</evidence>
<keyword evidence="3" id="KW-1185">Reference proteome</keyword>
<dbReference type="OrthoDB" id="5586at2759"/>
<feature type="compositionally biased region" description="Polar residues" evidence="1">
    <location>
        <begin position="214"/>
        <end position="228"/>
    </location>
</feature>
<sequence length="714" mass="72959">MQAAPPNVATKPTTASTTKPKIITHQVVKTKPFIDTHIYQPALQQQQTTVGSHIGSNKTSVVSDDPTREIEEISKKISEHADALYHTWKSRGLAPTELLGFYTHAAAAAAASDGASDASDLFAVDDEQTAEGLQKFVNTFVLKDKEQRASKVNTGSSNVSRLGSGVVGAGVIGIGGVGGLVGSGSVAASGALSNTIDNSMVGKLKQSTTSSTTKRSVASPKSPTTSSAILMKSVDAPGVDVVDTLKKKTAKSNGKTTSTSAATGSASTKTALGQKHEKHEPTINIASGNTTPTKAHSANSITSASPNTTTIGRSKPHVSNSAPLDINLTVDLNLDLTDLSELQTHNLQKIKELLQENAPTTHTTSAKKGATNSGTKQTRKASITSTTIDGEAVSNSTSNHTRRGELSSKSNSISDDKREVVATSSSGGGGGGGGSVNKATVAIAGSGVVDGGTLVVAESVNIVKNSASGSGNKSAVAVSAKRSGVVIAKASNAKSTPPDNQSNQSAITVSGYKHSSSKENEEKSATTSAITTPSTRSPTVSIISGSKSIKAPTIKEDKNDSNNNNSKNNNTNNHSNHLSSGSANHIHRSGSKASTKKDTKTANSNGTGAGAGAGVGATSTTTGGVTNENGMAAMPAATSGTTITTPSKFAKSGRTLTNGQDKYVGRPILTRGSVAERVLMFEKCPDVRNSFLNIKRPDPADAPPKSLLKVSTLL</sequence>
<feature type="compositionally biased region" description="Low complexity" evidence="1">
    <location>
        <begin position="561"/>
        <end position="584"/>
    </location>
</feature>
<organism evidence="2 3">
    <name type="scientific">Ceratitis capitata</name>
    <name type="common">Mediterranean fruit fly</name>
    <name type="synonym">Tephritis capitata</name>
    <dbReference type="NCBI Taxonomy" id="7213"/>
    <lineage>
        <taxon>Eukaryota</taxon>
        <taxon>Metazoa</taxon>
        <taxon>Ecdysozoa</taxon>
        <taxon>Arthropoda</taxon>
        <taxon>Hexapoda</taxon>
        <taxon>Insecta</taxon>
        <taxon>Pterygota</taxon>
        <taxon>Neoptera</taxon>
        <taxon>Endopterygota</taxon>
        <taxon>Diptera</taxon>
        <taxon>Brachycera</taxon>
        <taxon>Muscomorpha</taxon>
        <taxon>Tephritoidea</taxon>
        <taxon>Tephritidae</taxon>
        <taxon>Ceratitis</taxon>
        <taxon>Ceratitis</taxon>
    </lineage>
</organism>
<gene>
    <name evidence="2" type="ORF">CCAP1982_LOCUS94</name>
</gene>
<dbReference type="Proteomes" id="UP000606786">
    <property type="component" value="Unassembled WGS sequence"/>
</dbReference>
<feature type="region of interest" description="Disordered" evidence="1">
    <location>
        <begin position="203"/>
        <end position="228"/>
    </location>
</feature>
<feature type="compositionally biased region" description="Gly residues" evidence="1">
    <location>
        <begin position="426"/>
        <end position="435"/>
    </location>
</feature>
<name>A0A811TWG4_CERCA</name>
<proteinExistence type="predicted"/>
<feature type="compositionally biased region" description="Polar residues" evidence="1">
    <location>
        <begin position="638"/>
        <end position="647"/>
    </location>
</feature>
<feature type="region of interest" description="Disordered" evidence="1">
    <location>
        <begin position="355"/>
        <end position="435"/>
    </location>
</feature>